<feature type="compositionally biased region" description="Polar residues" evidence="2">
    <location>
        <begin position="93"/>
        <end position="105"/>
    </location>
</feature>
<dbReference type="SMART" id="SM00355">
    <property type="entry name" value="ZnF_C2H2"/>
    <property type="match status" value="1"/>
</dbReference>
<name>A0A9P0CYQ7_9CUCU</name>
<dbReference type="PROSITE" id="PS50157">
    <property type="entry name" value="ZINC_FINGER_C2H2_2"/>
    <property type="match status" value="1"/>
</dbReference>
<keyword evidence="1" id="KW-0863">Zinc-finger</keyword>
<protein>
    <recommendedName>
        <fullName evidence="3">C2H2-type domain-containing protein</fullName>
    </recommendedName>
</protein>
<dbReference type="InterPro" id="IPR013087">
    <property type="entry name" value="Znf_C2H2_type"/>
</dbReference>
<organism evidence="4 5">
    <name type="scientific">Psylliodes chrysocephalus</name>
    <dbReference type="NCBI Taxonomy" id="3402493"/>
    <lineage>
        <taxon>Eukaryota</taxon>
        <taxon>Metazoa</taxon>
        <taxon>Ecdysozoa</taxon>
        <taxon>Arthropoda</taxon>
        <taxon>Hexapoda</taxon>
        <taxon>Insecta</taxon>
        <taxon>Pterygota</taxon>
        <taxon>Neoptera</taxon>
        <taxon>Endopterygota</taxon>
        <taxon>Coleoptera</taxon>
        <taxon>Polyphaga</taxon>
        <taxon>Cucujiformia</taxon>
        <taxon>Chrysomeloidea</taxon>
        <taxon>Chrysomelidae</taxon>
        <taxon>Galerucinae</taxon>
        <taxon>Alticini</taxon>
        <taxon>Psylliodes</taxon>
    </lineage>
</organism>
<evidence type="ECO:0000313" key="5">
    <source>
        <dbReference type="Proteomes" id="UP001153636"/>
    </source>
</evidence>
<dbReference type="AlphaFoldDB" id="A0A9P0CYQ7"/>
<dbReference type="GO" id="GO:0008270">
    <property type="term" value="F:zinc ion binding"/>
    <property type="evidence" value="ECO:0007669"/>
    <property type="project" value="UniProtKB-KW"/>
</dbReference>
<feature type="region of interest" description="Disordered" evidence="2">
    <location>
        <begin position="75"/>
        <end position="105"/>
    </location>
</feature>
<evidence type="ECO:0000256" key="2">
    <source>
        <dbReference type="SAM" id="MobiDB-lite"/>
    </source>
</evidence>
<sequence length="393" mass="44530">MSESAYNSPLFSRRLTDSCCSSPARSIRSHNIEDLTDSDGEGDQLFTEVPGTPEQTVICGWLKFRDNKKANTLSVSSNNCSSSGGGAHDTITEENQGQSLPGSSGINNTNIPKLPILDDNIENTFLNLIRPPLPEFDLKTLLETSPLGNSILNYYLANGALDQKRRRRLVDIINLDFDRMCPGKGLNFHNLWPSFFNKVLELKKQDLTNYNDPHIQALLDSLDIIQEYDSKIATQVMLLPHLIPPKSRTVVAKKHWKFSIQEAVENLLVLVKVEMKCIKCSKFFSNFNQYILYLECYHNSSSNYFVCPIPSCSRIYHRKNSLKQHMNIIHQANFCHDNLAKNTDDKNIINESYSTSDTHIEDNILGESVAVTEDNLQKLFADFQSLFTISIEK</sequence>
<keyword evidence="1" id="KW-0862">Zinc</keyword>
<proteinExistence type="predicted"/>
<evidence type="ECO:0000313" key="4">
    <source>
        <dbReference type="EMBL" id="CAH1106691.1"/>
    </source>
</evidence>
<accession>A0A9P0CYQ7</accession>
<feature type="domain" description="C2H2-type" evidence="3">
    <location>
        <begin position="305"/>
        <end position="330"/>
    </location>
</feature>
<evidence type="ECO:0000259" key="3">
    <source>
        <dbReference type="PROSITE" id="PS50157"/>
    </source>
</evidence>
<keyword evidence="5" id="KW-1185">Reference proteome</keyword>
<evidence type="ECO:0000256" key="1">
    <source>
        <dbReference type="PROSITE-ProRule" id="PRU00042"/>
    </source>
</evidence>
<dbReference type="EMBL" id="OV651814">
    <property type="protein sequence ID" value="CAH1106691.1"/>
    <property type="molecule type" value="Genomic_DNA"/>
</dbReference>
<dbReference type="Proteomes" id="UP001153636">
    <property type="component" value="Chromosome 2"/>
</dbReference>
<reference evidence="4" key="1">
    <citation type="submission" date="2022-01" db="EMBL/GenBank/DDBJ databases">
        <authorList>
            <person name="King R."/>
        </authorList>
    </citation>
    <scope>NUCLEOTIDE SEQUENCE</scope>
</reference>
<dbReference type="PROSITE" id="PS00028">
    <property type="entry name" value="ZINC_FINGER_C2H2_1"/>
    <property type="match status" value="1"/>
</dbReference>
<keyword evidence="1" id="KW-0479">Metal-binding</keyword>
<dbReference type="OrthoDB" id="8121857at2759"/>
<gene>
    <name evidence="4" type="ORF">PSYICH_LOCUS6480</name>
</gene>